<evidence type="ECO:0000256" key="2">
    <source>
        <dbReference type="SAM" id="MobiDB-lite"/>
    </source>
</evidence>
<comment type="caution">
    <text evidence="3">The sequence shown here is derived from an EMBL/GenBank/DDBJ whole genome shotgun (WGS) entry which is preliminary data.</text>
</comment>
<protein>
    <submittedName>
        <fullName evidence="3">Uncharacterized protein</fullName>
    </submittedName>
</protein>
<feature type="coiled-coil region" evidence="1">
    <location>
        <begin position="294"/>
        <end position="321"/>
    </location>
</feature>
<feature type="region of interest" description="Disordered" evidence="2">
    <location>
        <begin position="81"/>
        <end position="124"/>
    </location>
</feature>
<evidence type="ECO:0000256" key="1">
    <source>
        <dbReference type="SAM" id="Coils"/>
    </source>
</evidence>
<dbReference type="EMBL" id="CAJVRL010000038">
    <property type="protein sequence ID" value="CAG8950548.1"/>
    <property type="molecule type" value="Genomic_DNA"/>
</dbReference>
<evidence type="ECO:0000313" key="3">
    <source>
        <dbReference type="EMBL" id="CAG8950548.1"/>
    </source>
</evidence>
<accession>A0A9N9KPT3</accession>
<dbReference type="Proteomes" id="UP000696280">
    <property type="component" value="Unassembled WGS sequence"/>
</dbReference>
<dbReference type="AlphaFoldDB" id="A0A9N9KPT3"/>
<feature type="coiled-coil region" evidence="1">
    <location>
        <begin position="136"/>
        <end position="262"/>
    </location>
</feature>
<organism evidence="3 4">
    <name type="scientific">Hymenoscyphus fraxineus</name>
    <dbReference type="NCBI Taxonomy" id="746836"/>
    <lineage>
        <taxon>Eukaryota</taxon>
        <taxon>Fungi</taxon>
        <taxon>Dikarya</taxon>
        <taxon>Ascomycota</taxon>
        <taxon>Pezizomycotina</taxon>
        <taxon>Leotiomycetes</taxon>
        <taxon>Helotiales</taxon>
        <taxon>Helotiaceae</taxon>
        <taxon>Hymenoscyphus</taxon>
    </lineage>
</organism>
<keyword evidence="1" id="KW-0175">Coiled coil</keyword>
<proteinExistence type="predicted"/>
<reference evidence="3" key="1">
    <citation type="submission" date="2021-07" db="EMBL/GenBank/DDBJ databases">
        <authorList>
            <person name="Durling M."/>
        </authorList>
    </citation>
    <scope>NUCLEOTIDE SEQUENCE</scope>
</reference>
<name>A0A9N9KPT3_9HELO</name>
<evidence type="ECO:0000313" key="4">
    <source>
        <dbReference type="Proteomes" id="UP000696280"/>
    </source>
</evidence>
<feature type="compositionally biased region" description="Basic and acidic residues" evidence="2">
    <location>
        <begin position="111"/>
        <end position="124"/>
    </location>
</feature>
<sequence>MGIQLCQQLRPYRQLCRQVLCRMRITAKEQPKATSEKPGFLSGITLPAKLFEIPCQSTDYAARLRTTTVQQLDHPESFEMSKHSFTNSASGKIDSGWHRSKPETWSSRGESSYEKAAPYEERPKFNDRRKSLGLRFDEQALELRTLRDSYEKLREELADEREQRLDMEQSHEELKAETVQLRNTGDNLQEQLAVTEALVQKLTDTNTSLEETLDTTRLEMEELRKGHQDEKKGLYKWCQAQLRKKTARIEELYSEDAELKKKLFDLNLQSEYEELSLEDILSEEPPPFADHLDKNKLQEQLEASIRKTKSLEWKLKQANEDIELYKPVIKAQYFIRHRFLTSKDENQSQKTRNEGNRSAHDGNIVVDLVLFIKRYFIPSTHGEAFQARYGRNIKMFLDQKLDLSVLKRMPTVCAIWNFRATMYESKSFTEQSLDPQTDEEFLILFNEFQDNWFKGRQRNDPVTLASLEENAEVVQLHDQMKEKMKRIVSLSTERRRSHGPFEQIIKQDSVPEKIDCLEEEWDL</sequence>
<keyword evidence="4" id="KW-1185">Reference proteome</keyword>
<dbReference type="OrthoDB" id="10587094at2759"/>
<gene>
    <name evidence="3" type="ORF">HYFRA_00002756</name>
</gene>